<organism evidence="2 3">
    <name type="scientific">Austropuccinia psidii MF-1</name>
    <dbReference type="NCBI Taxonomy" id="1389203"/>
    <lineage>
        <taxon>Eukaryota</taxon>
        <taxon>Fungi</taxon>
        <taxon>Dikarya</taxon>
        <taxon>Basidiomycota</taxon>
        <taxon>Pucciniomycotina</taxon>
        <taxon>Pucciniomycetes</taxon>
        <taxon>Pucciniales</taxon>
        <taxon>Sphaerophragmiaceae</taxon>
        <taxon>Austropuccinia</taxon>
    </lineage>
</organism>
<gene>
    <name evidence="2" type="ORF">O181_071911</name>
</gene>
<evidence type="ECO:0000313" key="2">
    <source>
        <dbReference type="EMBL" id="MBW0532196.1"/>
    </source>
</evidence>
<comment type="caution">
    <text evidence="2">The sequence shown here is derived from an EMBL/GenBank/DDBJ whole genome shotgun (WGS) entry which is preliminary data.</text>
</comment>
<keyword evidence="3" id="KW-1185">Reference proteome</keyword>
<dbReference type="EMBL" id="AVOT02037507">
    <property type="protein sequence ID" value="MBW0532196.1"/>
    <property type="molecule type" value="Genomic_DNA"/>
</dbReference>
<name>A0A9Q3I6Y2_9BASI</name>
<feature type="compositionally biased region" description="Low complexity" evidence="1">
    <location>
        <begin position="40"/>
        <end position="72"/>
    </location>
</feature>
<evidence type="ECO:0000313" key="3">
    <source>
        <dbReference type="Proteomes" id="UP000765509"/>
    </source>
</evidence>
<dbReference type="AlphaFoldDB" id="A0A9Q3I6Y2"/>
<accession>A0A9Q3I6Y2</accession>
<dbReference type="OrthoDB" id="2847449at2759"/>
<reference evidence="2" key="1">
    <citation type="submission" date="2021-03" db="EMBL/GenBank/DDBJ databases">
        <title>Draft genome sequence of rust myrtle Austropuccinia psidii MF-1, a brazilian biotype.</title>
        <authorList>
            <person name="Quecine M.C."/>
            <person name="Pachon D.M.R."/>
            <person name="Bonatelli M.L."/>
            <person name="Correr F.H."/>
            <person name="Franceschini L.M."/>
            <person name="Leite T.F."/>
            <person name="Margarido G.R.A."/>
            <person name="Almeida C.A."/>
            <person name="Ferrarezi J.A."/>
            <person name="Labate C.A."/>
        </authorList>
    </citation>
    <scope>NUCLEOTIDE SEQUENCE</scope>
    <source>
        <strain evidence="2">MF-1</strain>
    </source>
</reference>
<evidence type="ECO:0000256" key="1">
    <source>
        <dbReference type="SAM" id="MobiDB-lite"/>
    </source>
</evidence>
<feature type="region of interest" description="Disordered" evidence="1">
    <location>
        <begin position="32"/>
        <end position="81"/>
    </location>
</feature>
<proteinExistence type="predicted"/>
<sequence>MEKGNVIISHHVKLDNNIFPYKKNPPYNQESLGLLFYNNPDSPSEQSSLLSSNLPTESRTDSLTLSSTETELIPNTSSSVPPIKLPKNKGYTWIPNTSTPIQNKIIGDIDLQNILNSPRRHAHSINSVSCL</sequence>
<dbReference type="Proteomes" id="UP000765509">
    <property type="component" value="Unassembled WGS sequence"/>
</dbReference>
<protein>
    <submittedName>
        <fullName evidence="2">Uncharacterized protein</fullName>
    </submittedName>
</protein>